<evidence type="ECO:0000313" key="2">
    <source>
        <dbReference type="EMBL" id="KAJ4454409.1"/>
    </source>
</evidence>
<keyword evidence="3" id="KW-1185">Reference proteome</keyword>
<reference evidence="2" key="1">
    <citation type="journal article" date="2022" name="bioRxiv">
        <title>Genomics of Preaxostyla Flagellates Illuminates Evolutionary Transitions and the Path Towards Mitochondrial Loss.</title>
        <authorList>
            <person name="Novak L.V.F."/>
            <person name="Treitli S.C."/>
            <person name="Pyrih J."/>
            <person name="Halakuc P."/>
            <person name="Pipaliya S.V."/>
            <person name="Vacek V."/>
            <person name="Brzon O."/>
            <person name="Soukal P."/>
            <person name="Eme L."/>
            <person name="Dacks J.B."/>
            <person name="Karnkowska A."/>
            <person name="Elias M."/>
            <person name="Hampl V."/>
        </authorList>
    </citation>
    <scope>NUCLEOTIDE SEQUENCE</scope>
    <source>
        <strain evidence="2">RCP-MX</strain>
    </source>
</reference>
<comment type="caution">
    <text evidence="2">The sequence shown here is derived from an EMBL/GenBank/DDBJ whole genome shotgun (WGS) entry which is preliminary data.</text>
</comment>
<organism evidence="2 3">
    <name type="scientific">Paratrimastix pyriformis</name>
    <dbReference type="NCBI Taxonomy" id="342808"/>
    <lineage>
        <taxon>Eukaryota</taxon>
        <taxon>Metamonada</taxon>
        <taxon>Preaxostyla</taxon>
        <taxon>Paratrimastigidae</taxon>
        <taxon>Paratrimastix</taxon>
    </lineage>
</organism>
<feature type="region of interest" description="Disordered" evidence="1">
    <location>
        <begin position="1"/>
        <end position="20"/>
    </location>
</feature>
<accession>A0ABQ8U4Y3</accession>
<gene>
    <name evidence="2" type="ORF">PAPYR_10890</name>
</gene>
<dbReference type="EMBL" id="JAPMOS010000159">
    <property type="protein sequence ID" value="KAJ4454409.1"/>
    <property type="molecule type" value="Genomic_DNA"/>
</dbReference>
<protein>
    <submittedName>
        <fullName evidence="2">Uncharacterized protein</fullName>
    </submittedName>
</protein>
<name>A0ABQ8U4Y3_9EUKA</name>
<evidence type="ECO:0000313" key="3">
    <source>
        <dbReference type="Proteomes" id="UP001141327"/>
    </source>
</evidence>
<sequence length="509" mass="55475">MGCTASFQPYTPTAQGQQTVNPAESQQMLNTEAHFQKVPHILSLEHSALSVDCRDLLVQEISPADGSLDSRELVVNQTVANDADPSISFDLENKTQKSVDIISFCVTQRVGLPKTRVQIYSTREQRVGSCFGELDEHCWGLLADRTCVFSTWDGTRSQMIDVPLGEPVRLGPQCRMGFWIQNSAAFTLRAVSLASLSLPATRTGLLHGRADLTEGDIGAANPDLVLYCGPVGDDPSEPLRSRCAIRAPHGLVIGYQDAPAAIPSTSRGSSDSPGLQTSSCPSISATPRPPAKQLATDLSEVPAGYCWTAHSLCLDLQATGRRTVRLLRIRFGGLDWRANVHVQLTGRCLDLSFPGPVATCFILIHHSLFCTADTTRGTCAGAYWDRSLWRTSDPLVSERRSFGRYLGGTARLEAFDWETPVLLAPGASLGLWLQTSDPGDIMTRASVDALAYPPRGLVIEYEEWWLRPHVAPTPEVAPTLFIVRWWLRPHVAPTQSSPSLVAPAPLIAR</sequence>
<feature type="region of interest" description="Disordered" evidence="1">
    <location>
        <begin position="262"/>
        <end position="293"/>
    </location>
</feature>
<proteinExistence type="predicted"/>
<dbReference type="Proteomes" id="UP001141327">
    <property type="component" value="Unassembled WGS sequence"/>
</dbReference>
<feature type="compositionally biased region" description="Polar residues" evidence="1">
    <location>
        <begin position="263"/>
        <end position="285"/>
    </location>
</feature>
<evidence type="ECO:0000256" key="1">
    <source>
        <dbReference type="SAM" id="MobiDB-lite"/>
    </source>
</evidence>